<proteinExistence type="predicted"/>
<name>A0A0F9V3T9_9ZZZZ</name>
<evidence type="ECO:0000313" key="1">
    <source>
        <dbReference type="EMBL" id="KKN68186.1"/>
    </source>
</evidence>
<sequence length="61" mass="7055">MKELNEEELFMIEPQNGQKVVSKSIKDIENLIDSWDNSLLLKSILNKATTYKISRVFSLDP</sequence>
<dbReference type="EMBL" id="LAZR01000456">
    <property type="protein sequence ID" value="KKN68186.1"/>
    <property type="molecule type" value="Genomic_DNA"/>
</dbReference>
<protein>
    <submittedName>
        <fullName evidence="1">Uncharacterized protein</fullName>
    </submittedName>
</protein>
<gene>
    <name evidence="1" type="ORF">LCGC14_0454110</name>
</gene>
<organism evidence="1">
    <name type="scientific">marine sediment metagenome</name>
    <dbReference type="NCBI Taxonomy" id="412755"/>
    <lineage>
        <taxon>unclassified sequences</taxon>
        <taxon>metagenomes</taxon>
        <taxon>ecological metagenomes</taxon>
    </lineage>
</organism>
<accession>A0A0F9V3T9</accession>
<dbReference type="AlphaFoldDB" id="A0A0F9V3T9"/>
<reference evidence="1" key="1">
    <citation type="journal article" date="2015" name="Nature">
        <title>Complex archaea that bridge the gap between prokaryotes and eukaryotes.</title>
        <authorList>
            <person name="Spang A."/>
            <person name="Saw J.H."/>
            <person name="Jorgensen S.L."/>
            <person name="Zaremba-Niedzwiedzka K."/>
            <person name="Martijn J."/>
            <person name="Lind A.E."/>
            <person name="van Eijk R."/>
            <person name="Schleper C."/>
            <person name="Guy L."/>
            <person name="Ettema T.J."/>
        </authorList>
    </citation>
    <scope>NUCLEOTIDE SEQUENCE</scope>
</reference>
<comment type="caution">
    <text evidence="1">The sequence shown here is derived from an EMBL/GenBank/DDBJ whole genome shotgun (WGS) entry which is preliminary data.</text>
</comment>